<evidence type="ECO:0000256" key="5">
    <source>
        <dbReference type="ARBA" id="ARBA00023136"/>
    </source>
</evidence>
<dbReference type="Gene3D" id="1.20.1250.20">
    <property type="entry name" value="MFS general substrate transporter like domains"/>
    <property type="match status" value="2"/>
</dbReference>
<evidence type="ECO:0000256" key="4">
    <source>
        <dbReference type="ARBA" id="ARBA00022989"/>
    </source>
</evidence>
<dbReference type="GO" id="GO:0016020">
    <property type="term" value="C:membrane"/>
    <property type="evidence" value="ECO:0007669"/>
    <property type="project" value="UniProtKB-SubCell"/>
</dbReference>
<feature type="compositionally biased region" description="Low complexity" evidence="6">
    <location>
        <begin position="15"/>
        <end position="25"/>
    </location>
</feature>
<feature type="transmembrane region" description="Helical" evidence="7">
    <location>
        <begin position="145"/>
        <end position="164"/>
    </location>
</feature>
<feature type="transmembrane region" description="Helical" evidence="7">
    <location>
        <begin position="104"/>
        <end position="124"/>
    </location>
</feature>
<evidence type="ECO:0000256" key="3">
    <source>
        <dbReference type="ARBA" id="ARBA00022692"/>
    </source>
</evidence>
<dbReference type="InterPro" id="IPR036259">
    <property type="entry name" value="MFS_trans_sf"/>
</dbReference>
<feature type="transmembrane region" description="Helical" evidence="7">
    <location>
        <begin position="170"/>
        <end position="190"/>
    </location>
</feature>
<dbReference type="FunFam" id="1.20.1250.20:FF:000018">
    <property type="entry name" value="MFS transporter permease"/>
    <property type="match status" value="1"/>
</dbReference>
<dbReference type="GO" id="GO:0022857">
    <property type="term" value="F:transmembrane transporter activity"/>
    <property type="evidence" value="ECO:0007669"/>
    <property type="project" value="InterPro"/>
</dbReference>
<keyword evidence="2" id="KW-0813">Transport</keyword>
<evidence type="ECO:0000256" key="7">
    <source>
        <dbReference type="SAM" id="Phobius"/>
    </source>
</evidence>
<protein>
    <recommendedName>
        <fullName evidence="8">Major facilitator superfamily (MFS) profile domain-containing protein</fullName>
    </recommendedName>
</protein>
<organism evidence="9 10">
    <name type="scientific">Peltaster fructicola</name>
    <dbReference type="NCBI Taxonomy" id="286661"/>
    <lineage>
        <taxon>Eukaryota</taxon>
        <taxon>Fungi</taxon>
        <taxon>Dikarya</taxon>
        <taxon>Ascomycota</taxon>
        <taxon>Pezizomycotina</taxon>
        <taxon>Dothideomycetes</taxon>
        <taxon>Dothideomycetes incertae sedis</taxon>
        <taxon>Peltaster</taxon>
    </lineage>
</organism>
<name>A0A6H0XWZ5_9PEZI</name>
<dbReference type="Pfam" id="PF07690">
    <property type="entry name" value="MFS_1"/>
    <property type="match status" value="1"/>
</dbReference>
<keyword evidence="3 7" id="KW-0812">Transmembrane</keyword>
<evidence type="ECO:0000313" key="9">
    <source>
        <dbReference type="EMBL" id="QIW99138.1"/>
    </source>
</evidence>
<feature type="region of interest" description="Disordered" evidence="6">
    <location>
        <begin position="1"/>
        <end position="45"/>
    </location>
</feature>
<dbReference type="PROSITE" id="PS50850">
    <property type="entry name" value="MFS"/>
    <property type="match status" value="1"/>
</dbReference>
<dbReference type="InterPro" id="IPR020846">
    <property type="entry name" value="MFS_dom"/>
</dbReference>
<dbReference type="OrthoDB" id="2985014at2759"/>
<dbReference type="PANTHER" id="PTHR43791:SF27">
    <property type="entry name" value="TRANSPORTER, PUTATIVE (AFU_ORTHOLOGUE AFUA_2G15730)-RELATED"/>
    <property type="match status" value="1"/>
</dbReference>
<feature type="transmembrane region" description="Helical" evidence="7">
    <location>
        <begin position="333"/>
        <end position="358"/>
    </location>
</feature>
<gene>
    <name evidence="9" type="ORF">AMS68_004656</name>
</gene>
<dbReference type="FunFam" id="1.20.1250.20:FF:000013">
    <property type="entry name" value="MFS general substrate transporter"/>
    <property type="match status" value="1"/>
</dbReference>
<feature type="transmembrane region" description="Helical" evidence="7">
    <location>
        <begin position="231"/>
        <end position="251"/>
    </location>
</feature>
<evidence type="ECO:0000259" key="8">
    <source>
        <dbReference type="PROSITE" id="PS50850"/>
    </source>
</evidence>
<evidence type="ECO:0000313" key="10">
    <source>
        <dbReference type="Proteomes" id="UP000503462"/>
    </source>
</evidence>
<keyword evidence="4 7" id="KW-1133">Transmembrane helix</keyword>
<dbReference type="AlphaFoldDB" id="A0A6H0XWZ5"/>
<feature type="domain" description="Major facilitator superfamily (MFS) profile" evidence="8">
    <location>
        <begin position="106"/>
        <end position="522"/>
    </location>
</feature>
<feature type="transmembrane region" description="Helical" evidence="7">
    <location>
        <begin position="489"/>
        <end position="515"/>
    </location>
</feature>
<feature type="transmembrane region" description="Helical" evidence="7">
    <location>
        <begin position="401"/>
        <end position="422"/>
    </location>
</feature>
<proteinExistence type="predicted"/>
<accession>A0A6H0XWZ5</accession>
<feature type="transmembrane region" description="Helical" evidence="7">
    <location>
        <begin position="429"/>
        <end position="451"/>
    </location>
</feature>
<reference evidence="9 10" key="1">
    <citation type="journal article" date="2016" name="Sci. Rep.">
        <title>Peltaster fructicola genome reveals evolution from an invasive phytopathogen to an ectophytic parasite.</title>
        <authorList>
            <person name="Xu C."/>
            <person name="Chen H."/>
            <person name="Gleason M.L."/>
            <person name="Xu J.R."/>
            <person name="Liu H."/>
            <person name="Zhang R."/>
            <person name="Sun G."/>
        </authorList>
    </citation>
    <scope>NUCLEOTIDE SEQUENCE [LARGE SCALE GENOMIC DNA]</scope>
    <source>
        <strain evidence="9 10">LNHT1506</strain>
    </source>
</reference>
<dbReference type="PANTHER" id="PTHR43791">
    <property type="entry name" value="PERMEASE-RELATED"/>
    <property type="match status" value="1"/>
</dbReference>
<evidence type="ECO:0000256" key="6">
    <source>
        <dbReference type="SAM" id="MobiDB-lite"/>
    </source>
</evidence>
<dbReference type="InterPro" id="IPR011701">
    <property type="entry name" value="MFS"/>
</dbReference>
<evidence type="ECO:0000256" key="2">
    <source>
        <dbReference type="ARBA" id="ARBA00022448"/>
    </source>
</evidence>
<keyword evidence="5 7" id="KW-0472">Membrane</keyword>
<dbReference type="Proteomes" id="UP000503462">
    <property type="component" value="Chromosome 3"/>
</dbReference>
<feature type="transmembrane region" description="Helical" evidence="7">
    <location>
        <begin position="197"/>
        <end position="219"/>
    </location>
</feature>
<evidence type="ECO:0000256" key="1">
    <source>
        <dbReference type="ARBA" id="ARBA00004141"/>
    </source>
</evidence>
<dbReference type="SUPFAM" id="SSF103473">
    <property type="entry name" value="MFS general substrate transporter"/>
    <property type="match status" value="1"/>
</dbReference>
<sequence length="533" mass="58931">MTTLPPPPRDAVVTSSSSSQDGDSSARYTPDIDEDESYTPSFGAGGEDAYELRNLVSSKHSVAVDGDEEVEHPSIPWARRRESTQSFELYTPDEEGRVRRKLDIRLTLFVAMLYMLSFLDRSNIGNAKVAGLMRDLRLDDNQFEGLLTAFYVTYILFEWMTILYQVFPPHIYIAVCVCAWGVLASCQALTSSFPGLLIIRAMLGVGEAAFVGIPFYLTFFYRREELALRTGLFISAAPLATTFASSLAYAIMGIATRTQIASWRLLFLLEGFPAVVVAVWCWSWLPDSPGQAWWLSARERKVAVLRLRSEKPTRQSHKLSIKEVLRTLGDPKAYLTAAVFFCCNVAFSSMPVFLPTIVESLGFTARSSQALSAPPFLFAFVVVLITALVSDRLKSRSVPLLLHLLTAMLGYLFLALAGIFGLQLTILRYLAVYPICAGFFSAVTLVITWTINNQATDEGKSTSMAILNVIGQCGPLLGTRLYPDSAAPYFVGGMVVCAITMAVAAALVVALRFTLIRDNRRRSSSKNNFLYML</sequence>
<feature type="transmembrane region" description="Helical" evidence="7">
    <location>
        <begin position="370"/>
        <end position="389"/>
    </location>
</feature>
<dbReference type="EMBL" id="CP051141">
    <property type="protein sequence ID" value="QIW99138.1"/>
    <property type="molecule type" value="Genomic_DNA"/>
</dbReference>
<keyword evidence="10" id="KW-1185">Reference proteome</keyword>
<feature type="transmembrane region" description="Helical" evidence="7">
    <location>
        <begin position="263"/>
        <end position="285"/>
    </location>
</feature>
<comment type="subcellular location">
    <subcellularLocation>
        <location evidence="1">Membrane</location>
        <topology evidence="1">Multi-pass membrane protein</topology>
    </subcellularLocation>
</comment>